<organism evidence="7 8">
    <name type="scientific">Schleiferilactobacillus harbinensis DSM 16991</name>
    <dbReference type="NCBI Taxonomy" id="1122147"/>
    <lineage>
        <taxon>Bacteria</taxon>
        <taxon>Bacillati</taxon>
        <taxon>Bacillota</taxon>
        <taxon>Bacilli</taxon>
        <taxon>Lactobacillales</taxon>
        <taxon>Lactobacillaceae</taxon>
        <taxon>Schleiferilactobacillus</taxon>
    </lineage>
</organism>
<dbReference type="EMBL" id="AZFW01000006">
    <property type="protein sequence ID" value="KRM30128.1"/>
    <property type="molecule type" value="Genomic_DNA"/>
</dbReference>
<dbReference type="Gene3D" id="3.20.20.80">
    <property type="entry name" value="Glycosidases"/>
    <property type="match status" value="1"/>
</dbReference>
<protein>
    <recommendedName>
        <fullName evidence="9">Cellulase</fullName>
    </recommendedName>
</protein>
<evidence type="ECO:0000256" key="2">
    <source>
        <dbReference type="ARBA" id="ARBA00022801"/>
    </source>
</evidence>
<dbReference type="AlphaFoldDB" id="A0A0R1XIX1"/>
<dbReference type="GO" id="GO:1901136">
    <property type="term" value="P:carbohydrate derivative catabolic process"/>
    <property type="evidence" value="ECO:0007669"/>
    <property type="project" value="UniProtKB-ARBA"/>
</dbReference>
<dbReference type="PANTHER" id="PTHR31308:SF3">
    <property type="entry name" value="ENDOGLYCOCERAMIDASE"/>
    <property type="match status" value="1"/>
</dbReference>
<dbReference type="SUPFAM" id="SSF51445">
    <property type="entry name" value="(Trans)glycosidases"/>
    <property type="match status" value="1"/>
</dbReference>
<sequence length="480" mass="54173">MDKMRVQGDHFVNERGEQVIFNGINLVDKEADHDFITPGGDPLYEQLAAHGINLIRFGIYWNKVEPAPGQIDEAYLARVAEQIQLAQRHEIYVFLDMHQDLYAAKWGDGAPDWAVLDDGLPFNRSDLWSDSYFISPGLHRALDNFWQNAPAGDGKGLQDHYLNAWQAIAKYFLEAENVIGFDLMNEPFPGSQSQEVVQTLIGYLGEKLQMSPEQLMGIWLDDTKKQGLLAQLNDAATYGEILQKLTAPVQAFEKATLNPFYDKMAAGLHDLLNGKALFLETSFFANIGIPTAISFSPDKNEVFAPHAYDLVVDTNHFENYSMARLGHTLAVHRQVQEKWHVPLVLGEWGAYFDQPETKAISEFHVKQIEANEWSQTYWSYYEGYFTSPTARVLERPYPQAINGKLHAYHYDPATQQFDLTYKAFPGTSRIFVPHLHTVAISQLAEQGVRADKKALPGSESGVLFITADAEQEVVLHLHIG</sequence>
<keyword evidence="2 4" id="KW-0378">Hydrolase</keyword>
<dbReference type="GO" id="GO:0000272">
    <property type="term" value="P:polysaccharide catabolic process"/>
    <property type="evidence" value="ECO:0007669"/>
    <property type="project" value="InterPro"/>
</dbReference>
<dbReference type="InterPro" id="IPR013780">
    <property type="entry name" value="Glyco_hydro_b"/>
</dbReference>
<dbReference type="PATRIC" id="fig|1122147.4.peg.3028"/>
<reference evidence="7 8" key="1">
    <citation type="journal article" date="2015" name="Genome Announc.">
        <title>Expanding the biotechnology potential of lactobacilli through comparative genomics of 213 strains and associated genera.</title>
        <authorList>
            <person name="Sun Z."/>
            <person name="Harris H.M."/>
            <person name="McCann A."/>
            <person name="Guo C."/>
            <person name="Argimon S."/>
            <person name="Zhang W."/>
            <person name="Yang X."/>
            <person name="Jeffery I.B."/>
            <person name="Cooney J.C."/>
            <person name="Kagawa T.F."/>
            <person name="Liu W."/>
            <person name="Song Y."/>
            <person name="Salvetti E."/>
            <person name="Wrobel A."/>
            <person name="Rasinkangas P."/>
            <person name="Parkhill J."/>
            <person name="Rea M.C."/>
            <person name="O'Sullivan O."/>
            <person name="Ritari J."/>
            <person name="Douillard F.P."/>
            <person name="Paul Ross R."/>
            <person name="Yang R."/>
            <person name="Briner A.E."/>
            <person name="Felis G.E."/>
            <person name="de Vos W.M."/>
            <person name="Barrangou R."/>
            <person name="Klaenhammer T.R."/>
            <person name="Caufield P.W."/>
            <person name="Cui Y."/>
            <person name="Zhang H."/>
            <person name="O'Toole P.W."/>
        </authorList>
    </citation>
    <scope>NUCLEOTIDE SEQUENCE [LARGE SCALE GENOMIC DNA]</scope>
    <source>
        <strain evidence="7 8">DSM 16991</strain>
    </source>
</reference>
<dbReference type="Pfam" id="PF18564">
    <property type="entry name" value="Glyco_hydro_5_C"/>
    <property type="match status" value="1"/>
</dbReference>
<evidence type="ECO:0000313" key="8">
    <source>
        <dbReference type="Proteomes" id="UP000050949"/>
    </source>
</evidence>
<dbReference type="Pfam" id="PF00150">
    <property type="entry name" value="Cellulase"/>
    <property type="match status" value="1"/>
</dbReference>
<dbReference type="InterPro" id="IPR001547">
    <property type="entry name" value="Glyco_hydro_5"/>
</dbReference>
<comment type="caution">
    <text evidence="7">The sequence shown here is derived from an EMBL/GenBank/DDBJ whole genome shotgun (WGS) entry which is preliminary data.</text>
</comment>
<evidence type="ECO:0000259" key="5">
    <source>
        <dbReference type="Pfam" id="PF00150"/>
    </source>
</evidence>
<dbReference type="GO" id="GO:0004553">
    <property type="term" value="F:hydrolase activity, hydrolyzing O-glycosyl compounds"/>
    <property type="evidence" value="ECO:0007669"/>
    <property type="project" value="InterPro"/>
</dbReference>
<dbReference type="RefSeq" id="WP_027828766.1">
    <property type="nucleotide sequence ID" value="NZ_AUEH01000028.1"/>
</dbReference>
<dbReference type="PANTHER" id="PTHR31308">
    <property type="match status" value="1"/>
</dbReference>
<dbReference type="InterPro" id="IPR052066">
    <property type="entry name" value="Glycosphingolipid_Hydrolases"/>
</dbReference>
<dbReference type="OrthoDB" id="9800475at2"/>
<evidence type="ECO:0000256" key="1">
    <source>
        <dbReference type="ARBA" id="ARBA00005641"/>
    </source>
</evidence>
<gene>
    <name evidence="7" type="ORF">FC91_GL002942</name>
</gene>
<dbReference type="InterPro" id="IPR041036">
    <property type="entry name" value="GH5_C"/>
</dbReference>
<evidence type="ECO:0000256" key="3">
    <source>
        <dbReference type="ARBA" id="ARBA00023295"/>
    </source>
</evidence>
<proteinExistence type="inferred from homology"/>
<dbReference type="Proteomes" id="UP000050949">
    <property type="component" value="Unassembled WGS sequence"/>
</dbReference>
<comment type="similarity">
    <text evidence="1 4">Belongs to the glycosyl hydrolase 5 (cellulase A) family.</text>
</comment>
<evidence type="ECO:0000259" key="6">
    <source>
        <dbReference type="Pfam" id="PF18564"/>
    </source>
</evidence>
<evidence type="ECO:0000313" key="7">
    <source>
        <dbReference type="EMBL" id="KRM30128.1"/>
    </source>
</evidence>
<feature type="domain" description="Glycoside hydrolase family 5" evidence="5">
    <location>
        <begin position="14"/>
        <end position="380"/>
    </location>
</feature>
<dbReference type="InterPro" id="IPR017853">
    <property type="entry name" value="GH"/>
</dbReference>
<accession>A0A0R1XIX1</accession>
<evidence type="ECO:0000256" key="4">
    <source>
        <dbReference type="RuleBase" id="RU361153"/>
    </source>
</evidence>
<dbReference type="eggNOG" id="COG2730">
    <property type="taxonomic scope" value="Bacteria"/>
</dbReference>
<feature type="domain" description="Glycoside hydrolase family 5 C-terminal" evidence="6">
    <location>
        <begin position="395"/>
        <end position="437"/>
    </location>
</feature>
<keyword evidence="3 4" id="KW-0326">Glycosidase</keyword>
<dbReference type="GO" id="GO:0016042">
    <property type="term" value="P:lipid catabolic process"/>
    <property type="evidence" value="ECO:0007669"/>
    <property type="project" value="UniProtKB-ARBA"/>
</dbReference>
<dbReference type="Gene3D" id="2.60.40.1180">
    <property type="entry name" value="Golgi alpha-mannosidase II"/>
    <property type="match status" value="1"/>
</dbReference>
<evidence type="ECO:0008006" key="9">
    <source>
        <dbReference type="Google" id="ProtNLM"/>
    </source>
</evidence>
<name>A0A0R1XIX1_9LACO</name>